<organism evidence="4 5">
    <name type="scientific">Elysia marginata</name>
    <dbReference type="NCBI Taxonomy" id="1093978"/>
    <lineage>
        <taxon>Eukaryota</taxon>
        <taxon>Metazoa</taxon>
        <taxon>Spiralia</taxon>
        <taxon>Lophotrochozoa</taxon>
        <taxon>Mollusca</taxon>
        <taxon>Gastropoda</taxon>
        <taxon>Heterobranchia</taxon>
        <taxon>Euthyneura</taxon>
        <taxon>Panpulmonata</taxon>
        <taxon>Sacoglossa</taxon>
        <taxon>Placobranchoidea</taxon>
        <taxon>Plakobranchidae</taxon>
        <taxon>Elysia</taxon>
    </lineage>
</organism>
<keyword evidence="5" id="KW-1185">Reference proteome</keyword>
<dbReference type="Gene3D" id="3.30.70.420">
    <property type="entry name" value="Hydroxymethylglutaryl-CoA reductase, class I/II, NAD/NADP-binding domain"/>
    <property type="match status" value="1"/>
</dbReference>
<dbReference type="PROSITE" id="PS50065">
    <property type="entry name" value="HMG_COA_REDUCTASE_4"/>
    <property type="match status" value="1"/>
</dbReference>
<protein>
    <submittedName>
        <fullName evidence="4">3-hydroxy-3-methylglutaryl coenzyme A reductase</fullName>
    </submittedName>
</protein>
<gene>
    <name evidence="4" type="ORF">ElyMa_000734600</name>
</gene>
<dbReference type="SUPFAM" id="SSF56542">
    <property type="entry name" value="Substrate-binding domain of HMG-CoA reductase"/>
    <property type="match status" value="1"/>
</dbReference>
<dbReference type="GO" id="GO:0004420">
    <property type="term" value="F:hydroxymethylglutaryl-CoA reductase (NADPH) activity"/>
    <property type="evidence" value="ECO:0007669"/>
    <property type="project" value="InterPro"/>
</dbReference>
<dbReference type="Proteomes" id="UP000762676">
    <property type="component" value="Unassembled WGS sequence"/>
</dbReference>
<dbReference type="PANTHER" id="PTHR10572">
    <property type="entry name" value="3-HYDROXY-3-METHYLGLUTARYL-COENZYME A REDUCTASE"/>
    <property type="match status" value="1"/>
</dbReference>
<sequence>MVTEESSVVASAAKTAKFWLSRGGFKATVFGTEKRGQVHLKFDGTTKEINDFFEKVKPQLIDTTKDITAKMKARGGGLLGVELVDKTTYLENYYQLDCRFETFDAMGANFINSCLEQLAKTIQILANGYRPFVDSKRCMDIVMSILSNYTPDCIVRVQVCCPISELKENEAMSSKQLAQRFFDAVQIANISKERAVTHNKGIMNGIDAVVIATANDSRAIEANAHAYACKYGSYKSLSDVSLENGTFRFWMEIPLALGTVGGVTKLHPLSKLSMELLGNPTAKTLMKIIASVGLAQNFAAVRSLITTGIQKGHMKMHLNNILCQLGATELEQKEIIDYFKSHTISFRAVETQLRLIREVRESD</sequence>
<dbReference type="InterPro" id="IPR009029">
    <property type="entry name" value="HMG_CoA_Rdtase_sub-bd_dom_sf"/>
</dbReference>
<evidence type="ECO:0000256" key="2">
    <source>
        <dbReference type="ARBA" id="ARBA00007661"/>
    </source>
</evidence>
<keyword evidence="3" id="KW-0560">Oxidoreductase</keyword>
<dbReference type="PANTHER" id="PTHR10572:SF24">
    <property type="entry name" value="3-HYDROXY-3-METHYLGLUTARYL-COENZYME A REDUCTASE"/>
    <property type="match status" value="1"/>
</dbReference>
<dbReference type="SUPFAM" id="SSF55035">
    <property type="entry name" value="NAD-binding domain of HMG-CoA reductase"/>
    <property type="match status" value="1"/>
</dbReference>
<dbReference type="EMBL" id="BMAT01001487">
    <property type="protein sequence ID" value="GFR86946.1"/>
    <property type="molecule type" value="Genomic_DNA"/>
</dbReference>
<dbReference type="GO" id="GO:0015936">
    <property type="term" value="P:coenzyme A metabolic process"/>
    <property type="evidence" value="ECO:0007669"/>
    <property type="project" value="InterPro"/>
</dbReference>
<accession>A0AAV4GQU8</accession>
<comment type="caution">
    <text evidence="4">The sequence shown here is derived from an EMBL/GenBank/DDBJ whole genome shotgun (WGS) entry which is preliminary data.</text>
</comment>
<reference evidence="4 5" key="1">
    <citation type="journal article" date="2021" name="Elife">
        <title>Chloroplast acquisition without the gene transfer in kleptoplastic sea slugs, Plakobranchus ocellatus.</title>
        <authorList>
            <person name="Maeda T."/>
            <person name="Takahashi S."/>
            <person name="Yoshida T."/>
            <person name="Shimamura S."/>
            <person name="Takaki Y."/>
            <person name="Nagai Y."/>
            <person name="Toyoda A."/>
            <person name="Suzuki Y."/>
            <person name="Arimoto A."/>
            <person name="Ishii H."/>
            <person name="Satoh N."/>
            <person name="Nishiyama T."/>
            <person name="Hasebe M."/>
            <person name="Maruyama T."/>
            <person name="Minagawa J."/>
            <person name="Obokata J."/>
            <person name="Shigenobu S."/>
        </authorList>
    </citation>
    <scope>NUCLEOTIDE SEQUENCE [LARGE SCALE GENOMIC DNA]</scope>
</reference>
<dbReference type="Pfam" id="PF00368">
    <property type="entry name" value="HMG-CoA_red"/>
    <property type="match status" value="1"/>
</dbReference>
<dbReference type="InterPro" id="IPR023074">
    <property type="entry name" value="HMG_CoA_Rdtase_cat_sf"/>
</dbReference>
<dbReference type="Gene3D" id="1.10.8.660">
    <property type="match status" value="1"/>
</dbReference>
<evidence type="ECO:0000256" key="3">
    <source>
        <dbReference type="ARBA" id="ARBA00023002"/>
    </source>
</evidence>
<evidence type="ECO:0000256" key="1">
    <source>
        <dbReference type="ARBA" id="ARBA00005084"/>
    </source>
</evidence>
<proteinExistence type="inferred from homology"/>
<dbReference type="InterPro" id="IPR009023">
    <property type="entry name" value="HMG_CoA_Rdtase_NAD(P)-bd_sf"/>
</dbReference>
<dbReference type="InterPro" id="IPR002202">
    <property type="entry name" value="HMG_CoA_Rdtase"/>
</dbReference>
<evidence type="ECO:0000313" key="5">
    <source>
        <dbReference type="Proteomes" id="UP000762676"/>
    </source>
</evidence>
<evidence type="ECO:0000313" key="4">
    <source>
        <dbReference type="EMBL" id="GFR86946.1"/>
    </source>
</evidence>
<comment type="pathway">
    <text evidence="1">Metabolic intermediate biosynthesis; (R)-mevalonate biosynthesis; (R)-mevalonate from acetyl-CoA: step 3/3.</text>
</comment>
<comment type="similarity">
    <text evidence="2">Belongs to the HMG-CoA reductase family.</text>
</comment>
<dbReference type="Gene3D" id="3.90.770.10">
    <property type="entry name" value="3-hydroxy-3-methylglutaryl-coenzyme A Reductase, Chain A, domain 2"/>
    <property type="match status" value="1"/>
</dbReference>
<dbReference type="AlphaFoldDB" id="A0AAV4GQU8"/>
<name>A0AAV4GQU8_9GAST</name>